<name>A0AAV2FBB5_9ROSI</name>
<evidence type="ECO:0000313" key="2">
    <source>
        <dbReference type="Proteomes" id="UP001497516"/>
    </source>
</evidence>
<sequence length="87" mass="9338">MTARSNDEREGREAVRRRRVRSASRLRICSAHSQAAVEHVAAKMSTPESSVVDLLSSPPLTEGNLLQIGSSCNAAQGLGYLDSDSLL</sequence>
<dbReference type="EMBL" id="OZ034819">
    <property type="protein sequence ID" value="CAL1394960.1"/>
    <property type="molecule type" value="Genomic_DNA"/>
</dbReference>
<accession>A0AAV2FBB5</accession>
<reference evidence="1 2" key="1">
    <citation type="submission" date="2024-04" db="EMBL/GenBank/DDBJ databases">
        <authorList>
            <person name="Fracassetti M."/>
        </authorList>
    </citation>
    <scope>NUCLEOTIDE SEQUENCE [LARGE SCALE GENOMIC DNA]</scope>
</reference>
<organism evidence="1 2">
    <name type="scientific">Linum trigynum</name>
    <dbReference type="NCBI Taxonomy" id="586398"/>
    <lineage>
        <taxon>Eukaryota</taxon>
        <taxon>Viridiplantae</taxon>
        <taxon>Streptophyta</taxon>
        <taxon>Embryophyta</taxon>
        <taxon>Tracheophyta</taxon>
        <taxon>Spermatophyta</taxon>
        <taxon>Magnoliopsida</taxon>
        <taxon>eudicotyledons</taxon>
        <taxon>Gunneridae</taxon>
        <taxon>Pentapetalae</taxon>
        <taxon>rosids</taxon>
        <taxon>fabids</taxon>
        <taxon>Malpighiales</taxon>
        <taxon>Linaceae</taxon>
        <taxon>Linum</taxon>
    </lineage>
</organism>
<dbReference type="Proteomes" id="UP001497516">
    <property type="component" value="Chromosome 6"/>
</dbReference>
<keyword evidence="2" id="KW-1185">Reference proteome</keyword>
<proteinExistence type="predicted"/>
<gene>
    <name evidence="1" type="ORF">LTRI10_LOCUS35428</name>
</gene>
<dbReference type="AlphaFoldDB" id="A0AAV2FBB5"/>
<protein>
    <submittedName>
        <fullName evidence="1">Uncharacterized protein</fullName>
    </submittedName>
</protein>
<evidence type="ECO:0000313" key="1">
    <source>
        <dbReference type="EMBL" id="CAL1394960.1"/>
    </source>
</evidence>